<dbReference type="GeneID" id="41977685"/>
<organism evidence="2 3">
    <name type="scientific">Thyridium curvatum</name>
    <dbReference type="NCBI Taxonomy" id="1093900"/>
    <lineage>
        <taxon>Eukaryota</taxon>
        <taxon>Fungi</taxon>
        <taxon>Dikarya</taxon>
        <taxon>Ascomycota</taxon>
        <taxon>Pezizomycotina</taxon>
        <taxon>Sordariomycetes</taxon>
        <taxon>Sordariomycetidae</taxon>
        <taxon>Thyridiales</taxon>
        <taxon>Thyridiaceae</taxon>
        <taxon>Thyridium</taxon>
    </lineage>
</organism>
<keyword evidence="3" id="KW-1185">Reference proteome</keyword>
<name>A0A507AT42_9PEZI</name>
<dbReference type="PANTHER" id="PTHR17630">
    <property type="entry name" value="DIENELACTONE HYDROLASE"/>
    <property type="match status" value="1"/>
</dbReference>
<dbReference type="GO" id="GO:0016787">
    <property type="term" value="F:hydrolase activity"/>
    <property type="evidence" value="ECO:0007669"/>
    <property type="project" value="InterPro"/>
</dbReference>
<evidence type="ECO:0000313" key="3">
    <source>
        <dbReference type="Proteomes" id="UP000319257"/>
    </source>
</evidence>
<dbReference type="EMBL" id="SKBQ01000081">
    <property type="protein sequence ID" value="TPX08038.1"/>
    <property type="molecule type" value="Genomic_DNA"/>
</dbReference>
<dbReference type="FunCoup" id="A0A507AT42">
    <property type="interactions" value="255"/>
</dbReference>
<accession>A0A507AT42</accession>
<sequence length="252" mass="27442">MSSRPPASCCTQGFKHEGEPTGVIIKIQDKWTAYVAAAEGKQKRDGVGILLVPDVMSISNNVKLLADEFASHGFTCMALDIFNGDALTLNDLISGRDVAKWLREGSDGHNPHTPEVIDPIVSAAIETLRTDYGASKIASAGYCLGAKYTIRFLKSSIDIGYVAHPSNVSDEELAAINGPLSIAAAEKDHIFQVEDRHRSEAILSETGKPFQIFLYSGTAHGFAVRGNMKDKSDRENKEQALEQAVAWFDRFL</sequence>
<dbReference type="PANTHER" id="PTHR17630:SF44">
    <property type="entry name" value="PROTEIN AIM2"/>
    <property type="match status" value="1"/>
</dbReference>
<proteinExistence type="predicted"/>
<dbReference type="SUPFAM" id="SSF53474">
    <property type="entry name" value="alpha/beta-Hydrolases"/>
    <property type="match status" value="1"/>
</dbReference>
<dbReference type="InterPro" id="IPR029058">
    <property type="entry name" value="AB_hydrolase_fold"/>
</dbReference>
<evidence type="ECO:0000259" key="1">
    <source>
        <dbReference type="Pfam" id="PF01738"/>
    </source>
</evidence>
<dbReference type="RefSeq" id="XP_030989749.1">
    <property type="nucleotide sequence ID" value="XM_031132834.1"/>
</dbReference>
<evidence type="ECO:0000313" key="2">
    <source>
        <dbReference type="EMBL" id="TPX08038.1"/>
    </source>
</evidence>
<dbReference type="OrthoDB" id="17560at2759"/>
<dbReference type="AlphaFoldDB" id="A0A507AT42"/>
<dbReference type="Gene3D" id="3.40.50.1820">
    <property type="entry name" value="alpha/beta hydrolase"/>
    <property type="match status" value="1"/>
</dbReference>
<dbReference type="InterPro" id="IPR002925">
    <property type="entry name" value="Dienelactn_hydro"/>
</dbReference>
<dbReference type="Pfam" id="PF01738">
    <property type="entry name" value="DLH"/>
    <property type="match status" value="1"/>
</dbReference>
<feature type="domain" description="Dienelactone hydrolase" evidence="1">
    <location>
        <begin position="38"/>
        <end position="251"/>
    </location>
</feature>
<dbReference type="Proteomes" id="UP000319257">
    <property type="component" value="Unassembled WGS sequence"/>
</dbReference>
<gene>
    <name evidence="2" type="ORF">E0L32_010238</name>
</gene>
<reference evidence="2 3" key="1">
    <citation type="submission" date="2019-06" db="EMBL/GenBank/DDBJ databases">
        <title>Draft genome sequence of the filamentous fungus Phialemoniopsis curvata isolated from diesel fuel.</title>
        <authorList>
            <person name="Varaljay V.A."/>
            <person name="Lyon W.J."/>
            <person name="Crouch A.L."/>
            <person name="Drake C.E."/>
            <person name="Hollomon J.M."/>
            <person name="Nadeau L.J."/>
            <person name="Nunn H.S."/>
            <person name="Stevenson B.S."/>
            <person name="Bojanowski C.L."/>
            <person name="Crookes-Goodson W.J."/>
        </authorList>
    </citation>
    <scope>NUCLEOTIDE SEQUENCE [LARGE SCALE GENOMIC DNA]</scope>
    <source>
        <strain evidence="2 3">D216</strain>
    </source>
</reference>
<dbReference type="InParanoid" id="A0A507AT42"/>
<protein>
    <recommendedName>
        <fullName evidence="1">Dienelactone hydrolase domain-containing protein</fullName>
    </recommendedName>
</protein>
<comment type="caution">
    <text evidence="2">The sequence shown here is derived from an EMBL/GenBank/DDBJ whole genome shotgun (WGS) entry which is preliminary data.</text>
</comment>